<dbReference type="AlphaFoldDB" id="A0A822VIV3"/>
<dbReference type="InterPro" id="IPR036661">
    <property type="entry name" value="Luciferase-like_sf"/>
</dbReference>
<evidence type="ECO:0000313" key="5">
    <source>
        <dbReference type="Proteomes" id="UP000075041"/>
    </source>
</evidence>
<evidence type="ECO:0000256" key="1">
    <source>
        <dbReference type="ARBA" id="ARBA00023002"/>
    </source>
</evidence>
<dbReference type="PANTHER" id="PTHR30137:SF8">
    <property type="entry name" value="BLR5498 PROTEIN"/>
    <property type="match status" value="1"/>
</dbReference>
<name>A0A822VIV3_STRSU</name>
<accession>A0A822VIV3</accession>
<dbReference type="SUPFAM" id="SSF51679">
    <property type="entry name" value="Bacterial luciferase-like"/>
    <property type="match status" value="1"/>
</dbReference>
<organism evidence="4 5">
    <name type="scientific">Streptococcus suis</name>
    <dbReference type="NCBI Taxonomy" id="1307"/>
    <lineage>
        <taxon>Bacteria</taxon>
        <taxon>Bacillati</taxon>
        <taxon>Bacillota</taxon>
        <taxon>Bacilli</taxon>
        <taxon>Lactobacillales</taxon>
        <taxon>Streptococcaceae</taxon>
        <taxon>Streptococcus</taxon>
    </lineage>
</organism>
<keyword evidence="1 4" id="KW-0560">Oxidoreductase</keyword>
<dbReference type="Pfam" id="PF00296">
    <property type="entry name" value="Bac_luciferase"/>
    <property type="match status" value="1"/>
</dbReference>
<dbReference type="InterPro" id="IPR022290">
    <property type="entry name" value="LLM_Atu2307-like"/>
</dbReference>
<evidence type="ECO:0000259" key="3">
    <source>
        <dbReference type="Pfam" id="PF00296"/>
    </source>
</evidence>
<sequence>MVELGISTFGETTPLEKTGETYSHDERIRQLVKEIELADAVGLDVYGIGEHHREDFAVSAPEIVLAAGAVNTKHIKLTSAVSILSSMDPVRLYQQYTTIDALSNGRAEIMAGRGSFTESFPLFGYDLHDYEELFDEKLDMLLEIDKETNLKWDGHFTQSVDNKPVYPRPVQEDFPIWVATGGNVESTIKIAKKGLPIVYAVIGAGAHRFKPLVDAYRKVARNSGHDPKKTKVAAHSWGWIADDHDKAVEEYYHPTKVITDNIAKDRPHWSEMTKAQYLYSLTDEGATIVGDPKRVAEKIIKTIETLDLDRFFLHLPIGSMPHEDVLRCYRTLRKRSCANCPRLFCKKRRESVPRLMR</sequence>
<gene>
    <name evidence="4" type="primary">luxA</name>
    <name evidence="4" type="ORF">ERS132356_00652</name>
</gene>
<dbReference type="InterPro" id="IPR011251">
    <property type="entry name" value="Luciferase-like_dom"/>
</dbReference>
<feature type="domain" description="Luciferase-like" evidence="3">
    <location>
        <begin position="9"/>
        <end position="301"/>
    </location>
</feature>
<dbReference type="Gene3D" id="3.20.20.30">
    <property type="entry name" value="Luciferase-like domain"/>
    <property type="match status" value="1"/>
</dbReference>
<dbReference type="PANTHER" id="PTHR30137">
    <property type="entry name" value="LUCIFERASE-LIKE MONOOXYGENASE"/>
    <property type="match status" value="1"/>
</dbReference>
<dbReference type="InterPro" id="IPR050766">
    <property type="entry name" value="Bact_Lucif_Oxidored"/>
</dbReference>
<dbReference type="GO" id="GO:0047646">
    <property type="term" value="F:alkanal monooxygenase (FMN-linked) activity"/>
    <property type="evidence" value="ECO:0007669"/>
    <property type="project" value="UniProtKB-EC"/>
</dbReference>
<dbReference type="EMBL" id="FIFJ01000006">
    <property type="protein sequence ID" value="CYT85587.1"/>
    <property type="molecule type" value="Genomic_DNA"/>
</dbReference>
<evidence type="ECO:0000313" key="4">
    <source>
        <dbReference type="EMBL" id="CYT85587.1"/>
    </source>
</evidence>
<proteinExistence type="predicted"/>
<protein>
    <submittedName>
        <fullName evidence="4">Coenzyme F420-dependent N5,N10-methylene tetrahydromethanopterin reductase-like protein</fullName>
        <ecNumber evidence="4">1.14.14.3</ecNumber>
    </submittedName>
</protein>
<dbReference type="GO" id="GO:0005829">
    <property type="term" value="C:cytosol"/>
    <property type="evidence" value="ECO:0007669"/>
    <property type="project" value="TreeGrafter"/>
</dbReference>
<dbReference type="Proteomes" id="UP000075041">
    <property type="component" value="Unassembled WGS sequence"/>
</dbReference>
<comment type="caution">
    <text evidence="4">The sequence shown here is derived from an EMBL/GenBank/DDBJ whole genome shotgun (WGS) entry which is preliminary data.</text>
</comment>
<dbReference type="NCBIfam" id="TIGR03858">
    <property type="entry name" value="LLM_2I7G"/>
    <property type="match status" value="1"/>
</dbReference>
<keyword evidence="2" id="KW-0503">Monooxygenase</keyword>
<dbReference type="EC" id="1.14.14.3" evidence="4"/>
<reference evidence="4 5" key="1">
    <citation type="submission" date="2016-02" db="EMBL/GenBank/DDBJ databases">
        <authorList>
            <consortium name="Pathogen Informatics"/>
        </authorList>
    </citation>
    <scope>NUCLEOTIDE SEQUENCE [LARGE SCALE GENOMIC DNA]</scope>
    <source>
        <strain evidence="4 5">LOLA-SS005</strain>
    </source>
</reference>
<evidence type="ECO:0000256" key="2">
    <source>
        <dbReference type="ARBA" id="ARBA00023033"/>
    </source>
</evidence>